<dbReference type="Gene3D" id="3.60.15.10">
    <property type="entry name" value="Ribonuclease Z/Hydroxyacylglutathione hydrolase-like"/>
    <property type="match status" value="1"/>
</dbReference>
<sequence>MICYLIVFRFSYLLLIYLLISSLCFTWHNGGPACFRLCLILLAFVSICLTIRLKEVADFARDLPVTEITPRLDTIQVKGDQISFRGRSHGQTYQVYYQAKTEQEQQYFTKLDKSIRLTISASVEKAETNRNFNGFNYQNYLKTQNIYRVVTIDNISQIRKTSKWDIGRVRRKAMLFCQTMFPDPMASYMTGLLFGHLGASFDEMRASYSNLGILHLFSLSGMQVSFFIHLFRKNLLRLGIRRDWVTRMQLPLSYIYAGLSGFSVSVVRALLQKMLTHLGVKSSDNFSLTSLILFVMMPKFLLTTGGALSVFFAFVISMLGGSFASLPSCQRKISTTLTLTGAILPVLLLSFYSFQPFSILLTGVLGGLFATVLVPGLFLLFLLSLITGIVIKEVNYLFVYMEVLLRWLENLITRPLILGRPSPVIFLGMLIMTGILIDSWRHRKIRYLLIVSLFLMSISTKFPLTESITIVDIGQGDSILLQDRLNQQTVLIDTGGKVDFIKRQKWQEKQTRPNAASTLIPYLKSRGISQLDTVVITHTDADHVGDLMVLLSEIKIKKIMVSEGSMTNPNFVARLSQTKSDIQVAQVGDRLKLFDSYLEVIYPLTQGDGKNNDSIVLYGTFFQTSFLFTGDLEAAGEAALLANYPTLKVDVLKVGHHGSKTSSSDAFIKKIRPKIGLISCGKNNRYQHPNQETLDVFKKYQVQVYRTDLQGAVKFEKKGKSWHIRTVK</sequence>
<evidence type="ECO:0000256" key="3">
    <source>
        <dbReference type="ARBA" id="ARBA00022692"/>
    </source>
</evidence>
<evidence type="ECO:0000256" key="1">
    <source>
        <dbReference type="ARBA" id="ARBA00004651"/>
    </source>
</evidence>
<evidence type="ECO:0000256" key="5">
    <source>
        <dbReference type="ARBA" id="ARBA00023136"/>
    </source>
</evidence>
<feature type="transmembrane region" description="Helical" evidence="6">
    <location>
        <begin position="359"/>
        <end position="382"/>
    </location>
</feature>
<dbReference type="InterPro" id="IPR001279">
    <property type="entry name" value="Metallo-B-lactamas"/>
</dbReference>
<dbReference type="SMART" id="SM00849">
    <property type="entry name" value="Lactamase_B"/>
    <property type="match status" value="1"/>
</dbReference>
<keyword evidence="4 6" id="KW-1133">Transmembrane helix</keyword>
<dbReference type="InterPro" id="IPR004477">
    <property type="entry name" value="ComEC_N"/>
</dbReference>
<dbReference type="SUPFAM" id="SSF56281">
    <property type="entry name" value="Metallo-hydrolase/oxidoreductase"/>
    <property type="match status" value="1"/>
</dbReference>
<comment type="caution">
    <text evidence="8">The sequence shown here is derived from an EMBL/GenBank/DDBJ whole genome shotgun (WGS) entry which is preliminary data.</text>
</comment>
<dbReference type="NCBIfam" id="TIGR00361">
    <property type="entry name" value="ComEC_Rec2"/>
    <property type="match status" value="1"/>
</dbReference>
<gene>
    <name evidence="8" type="ORF">RU86_GL000881</name>
</gene>
<dbReference type="Proteomes" id="UP000218282">
    <property type="component" value="Unassembled WGS sequence"/>
</dbReference>
<evidence type="ECO:0000259" key="7">
    <source>
        <dbReference type="SMART" id="SM00849"/>
    </source>
</evidence>
<dbReference type="InterPro" id="IPR036866">
    <property type="entry name" value="RibonucZ/Hydroxyglut_hydro"/>
</dbReference>
<name>A0A2A5RVV8_9LACT</name>
<feature type="transmembrane region" description="Helical" evidence="6">
    <location>
        <begin position="211"/>
        <end position="231"/>
    </location>
</feature>
<reference evidence="8 9" key="1">
    <citation type="submission" date="2014-12" db="EMBL/GenBank/DDBJ databases">
        <title>Draft genome sequences of 10 type strains of Lactococcus.</title>
        <authorList>
            <person name="Sun Z."/>
            <person name="Zhong Z."/>
            <person name="Liu W."/>
            <person name="Zhang W."/>
            <person name="Zhang H."/>
        </authorList>
    </citation>
    <scope>NUCLEOTIDE SEQUENCE [LARGE SCALE GENOMIC DNA]</scope>
    <source>
        <strain evidence="8 9">DSM 6634</strain>
    </source>
</reference>
<proteinExistence type="predicted"/>
<dbReference type="InterPro" id="IPR004797">
    <property type="entry name" value="Competence_ComEC/Rec2"/>
</dbReference>
<feature type="transmembrane region" description="Helical" evidence="6">
    <location>
        <begin position="34"/>
        <end position="53"/>
    </location>
</feature>
<comment type="subcellular location">
    <subcellularLocation>
        <location evidence="1">Cell membrane</location>
        <topology evidence="1">Multi-pass membrane protein</topology>
    </subcellularLocation>
</comment>
<accession>A0A2A5RVV8</accession>
<dbReference type="Pfam" id="PF03772">
    <property type="entry name" value="Competence"/>
    <property type="match status" value="1"/>
</dbReference>
<feature type="domain" description="Metallo-beta-lactamase" evidence="7">
    <location>
        <begin position="475"/>
        <end position="682"/>
    </location>
</feature>
<evidence type="ECO:0000256" key="6">
    <source>
        <dbReference type="SAM" id="Phobius"/>
    </source>
</evidence>
<dbReference type="PANTHER" id="PTHR30619">
    <property type="entry name" value="DNA INTERNALIZATION/COMPETENCE PROTEIN COMEC/REC2"/>
    <property type="match status" value="1"/>
</dbReference>
<feature type="transmembrane region" description="Helical" evidence="6">
    <location>
        <begin position="333"/>
        <end position="353"/>
    </location>
</feature>
<dbReference type="GO" id="GO:0030420">
    <property type="term" value="P:establishment of competence for transformation"/>
    <property type="evidence" value="ECO:0007669"/>
    <property type="project" value="InterPro"/>
</dbReference>
<evidence type="ECO:0000256" key="2">
    <source>
        <dbReference type="ARBA" id="ARBA00022475"/>
    </source>
</evidence>
<keyword evidence="9" id="KW-1185">Reference proteome</keyword>
<dbReference type="PANTHER" id="PTHR30619:SF1">
    <property type="entry name" value="RECOMBINATION PROTEIN 2"/>
    <property type="match status" value="1"/>
</dbReference>
<feature type="transmembrane region" description="Helical" evidence="6">
    <location>
        <begin position="180"/>
        <end position="199"/>
    </location>
</feature>
<dbReference type="EMBL" id="JXJW01000018">
    <property type="protein sequence ID" value="PCS05355.1"/>
    <property type="molecule type" value="Genomic_DNA"/>
</dbReference>
<dbReference type="GO" id="GO:0005886">
    <property type="term" value="C:plasma membrane"/>
    <property type="evidence" value="ECO:0007669"/>
    <property type="project" value="UniProtKB-SubCell"/>
</dbReference>
<organism evidence="8 9">
    <name type="scientific">Pseudolactococcus piscium</name>
    <dbReference type="NCBI Taxonomy" id="1364"/>
    <lineage>
        <taxon>Bacteria</taxon>
        <taxon>Bacillati</taxon>
        <taxon>Bacillota</taxon>
        <taxon>Bacilli</taxon>
        <taxon>Lactobacillales</taxon>
        <taxon>Streptococcaceae</taxon>
        <taxon>Pseudolactococcus</taxon>
    </lineage>
</organism>
<evidence type="ECO:0000313" key="8">
    <source>
        <dbReference type="EMBL" id="PCS05355.1"/>
    </source>
</evidence>
<feature type="transmembrane region" description="Helical" evidence="6">
    <location>
        <begin position="7"/>
        <end position="28"/>
    </location>
</feature>
<feature type="transmembrane region" description="Helical" evidence="6">
    <location>
        <begin position="424"/>
        <end position="440"/>
    </location>
</feature>
<dbReference type="Pfam" id="PF00753">
    <property type="entry name" value="Lactamase_B"/>
    <property type="match status" value="1"/>
</dbReference>
<dbReference type="InterPro" id="IPR052159">
    <property type="entry name" value="Competence_DNA_uptake"/>
</dbReference>
<evidence type="ECO:0000313" key="9">
    <source>
        <dbReference type="Proteomes" id="UP000218282"/>
    </source>
</evidence>
<keyword evidence="3 6" id="KW-0812">Transmembrane</keyword>
<dbReference type="CDD" id="cd07731">
    <property type="entry name" value="ComA-like_MBL-fold"/>
    <property type="match status" value="1"/>
</dbReference>
<evidence type="ECO:0000256" key="4">
    <source>
        <dbReference type="ARBA" id="ARBA00022989"/>
    </source>
</evidence>
<keyword evidence="5 6" id="KW-0472">Membrane</keyword>
<feature type="transmembrane region" description="Helical" evidence="6">
    <location>
        <begin position="252"/>
        <end position="271"/>
    </location>
</feature>
<protein>
    <submittedName>
        <fullName evidence="8">Competence protein ComEC</fullName>
    </submittedName>
</protein>
<dbReference type="AlphaFoldDB" id="A0A2A5RVV8"/>
<keyword evidence="2" id="KW-1003">Cell membrane</keyword>
<feature type="transmembrane region" description="Helical" evidence="6">
    <location>
        <begin position="291"/>
        <end position="321"/>
    </location>
</feature>
<dbReference type="InterPro" id="IPR035681">
    <property type="entry name" value="ComA-like_MBL"/>
</dbReference>